<reference evidence="2 3" key="1">
    <citation type="journal article" date="2021" name="bioRxiv">
        <title>Chromosome-scale and haplotype-resolved genome assembly of a tetraploid potato cultivar.</title>
        <authorList>
            <person name="Sun H."/>
            <person name="Jiao W.-B."/>
            <person name="Krause K."/>
            <person name="Campoy J.A."/>
            <person name="Goel M."/>
            <person name="Folz-Donahue K."/>
            <person name="Kukat C."/>
            <person name="Huettel B."/>
            <person name="Schneeberger K."/>
        </authorList>
    </citation>
    <scope>NUCLEOTIDE SEQUENCE [LARGE SCALE GENOMIC DNA]</scope>
    <source>
        <strain evidence="2">SolTubOtavaFocal</strain>
        <tissue evidence="2">Leaves</tissue>
    </source>
</reference>
<keyword evidence="3" id="KW-1185">Reference proteome</keyword>
<feature type="region of interest" description="Disordered" evidence="1">
    <location>
        <begin position="245"/>
        <end position="283"/>
    </location>
</feature>
<evidence type="ECO:0000313" key="2">
    <source>
        <dbReference type="EMBL" id="KAH0758399.1"/>
    </source>
</evidence>
<dbReference type="EMBL" id="JAIVGD010000015">
    <property type="protein sequence ID" value="KAH0758399.1"/>
    <property type="molecule type" value="Genomic_DNA"/>
</dbReference>
<gene>
    <name evidence="2" type="ORF">KY290_021892</name>
</gene>
<comment type="caution">
    <text evidence="2">The sequence shown here is derived from an EMBL/GenBank/DDBJ whole genome shotgun (WGS) entry which is preliminary data.</text>
</comment>
<evidence type="ECO:0000256" key="1">
    <source>
        <dbReference type="SAM" id="MobiDB-lite"/>
    </source>
</evidence>
<dbReference type="PANTHER" id="PTHR34222">
    <property type="entry name" value="GAG_PRE-INTEGRS DOMAIN-CONTAINING PROTEIN"/>
    <property type="match status" value="1"/>
</dbReference>
<name>A0ABQ7V2T5_SOLTU</name>
<proteinExistence type="predicted"/>
<accession>A0ABQ7V2T5</accession>
<dbReference type="PANTHER" id="PTHR34222:SF89">
    <property type="match status" value="1"/>
</dbReference>
<feature type="compositionally biased region" description="Low complexity" evidence="1">
    <location>
        <begin position="201"/>
        <end position="220"/>
    </location>
</feature>
<feature type="region of interest" description="Disordered" evidence="1">
    <location>
        <begin position="194"/>
        <end position="220"/>
    </location>
</feature>
<organism evidence="2 3">
    <name type="scientific">Solanum tuberosum</name>
    <name type="common">Potato</name>
    <dbReference type="NCBI Taxonomy" id="4113"/>
    <lineage>
        <taxon>Eukaryota</taxon>
        <taxon>Viridiplantae</taxon>
        <taxon>Streptophyta</taxon>
        <taxon>Embryophyta</taxon>
        <taxon>Tracheophyta</taxon>
        <taxon>Spermatophyta</taxon>
        <taxon>Magnoliopsida</taxon>
        <taxon>eudicotyledons</taxon>
        <taxon>Gunneridae</taxon>
        <taxon>Pentapetalae</taxon>
        <taxon>asterids</taxon>
        <taxon>lamiids</taxon>
        <taxon>Solanales</taxon>
        <taxon>Solanaceae</taxon>
        <taxon>Solanoideae</taxon>
        <taxon>Solaneae</taxon>
        <taxon>Solanum</taxon>
    </lineage>
</organism>
<protein>
    <recommendedName>
        <fullName evidence="4">Retrotransposon gag domain-containing protein</fullName>
    </recommendedName>
</protein>
<dbReference type="Proteomes" id="UP000826656">
    <property type="component" value="Unassembled WGS sequence"/>
</dbReference>
<sequence length="455" mass="50702">MQWERCDDMVTSWILNSLSPDLRDSLQYVNNAKELWEELEDKYDQTNGCKLYQLQKEINDLVQGNLDVTGYYTKMKKLWEEMNTLDVNSQCTCVCICGGKTRMHKAEQDRRLIHFLMGLNEMYTAVRGNILMMSDLPTMAQTFAILSQEERQREMKPLSHMALVTTSLNASVSPQYNAGPKGFNTNYNANYNSSRGGAGRGASSSNTSSSNTFRGNSSSGNKSNLFCEYCKRTVHTKDRCYKLHGYPANTRNPRGRGSGSAANVHSSEDDRSQCEETPEQGRQMPLNLSKGQYEQLLNLLGTLQVGNGTDCSGNMSSGAANLADSGASHHMTYTRDTLTNLRTLPYPFLITLPNGYKVKVTEIGDGLSLKSPLALGKARNGLYFFCPKCHNCPPASLFNYCKKVSIESECQASPPNVRYSREINKEACSIDHVSCSAVDSFSDINHTHSHDTEFL</sequence>
<evidence type="ECO:0008006" key="4">
    <source>
        <dbReference type="Google" id="ProtNLM"/>
    </source>
</evidence>
<evidence type="ECO:0000313" key="3">
    <source>
        <dbReference type="Proteomes" id="UP000826656"/>
    </source>
</evidence>